<proteinExistence type="predicted"/>
<keyword evidence="2" id="KW-1185">Reference proteome</keyword>
<evidence type="ECO:0000313" key="1">
    <source>
        <dbReference type="EMBL" id="BES99506.1"/>
    </source>
</evidence>
<dbReference type="Proteomes" id="UP001307889">
    <property type="component" value="Chromosome 10"/>
</dbReference>
<evidence type="ECO:0008006" key="3">
    <source>
        <dbReference type="Google" id="ProtNLM"/>
    </source>
</evidence>
<reference evidence="1 2" key="1">
    <citation type="submission" date="2023-09" db="EMBL/GenBank/DDBJ databases">
        <title>Nesidiocoris tenuis whole genome shotgun sequence.</title>
        <authorList>
            <person name="Shibata T."/>
            <person name="Shimoda M."/>
            <person name="Kobayashi T."/>
            <person name="Uehara T."/>
        </authorList>
    </citation>
    <scope>NUCLEOTIDE SEQUENCE [LARGE SCALE GENOMIC DNA]</scope>
    <source>
        <strain evidence="1 2">Japan</strain>
    </source>
</reference>
<accession>A0ABN7B517</accession>
<evidence type="ECO:0000313" key="2">
    <source>
        <dbReference type="Proteomes" id="UP001307889"/>
    </source>
</evidence>
<gene>
    <name evidence="1" type="ORF">NTJ_12324</name>
</gene>
<name>A0ABN7B517_9HEMI</name>
<protein>
    <recommendedName>
        <fullName evidence="3">THAP-type domain-containing protein</fullName>
    </recommendedName>
</protein>
<sequence length="200" mass="22895">MPGSHRYCSFGQCNSSGLVGRPGYEVGTKFYRFPQPCLLLRDNVLTWDDATEEKHVRNCDKCRTVQEWMTRCERNDARFKKVRQISPNLFICSKHFVHPPAIMDYKKFVPDSSASCAARREIEVNERLMREYGIRRDHTSALTPTDTGSESFCGTSEQTVGIEPSEDVIIVYPFGFEIPDSIKQEGEKSIAQIKVEEWAT</sequence>
<organism evidence="1 2">
    <name type="scientific">Nesidiocoris tenuis</name>
    <dbReference type="NCBI Taxonomy" id="355587"/>
    <lineage>
        <taxon>Eukaryota</taxon>
        <taxon>Metazoa</taxon>
        <taxon>Ecdysozoa</taxon>
        <taxon>Arthropoda</taxon>
        <taxon>Hexapoda</taxon>
        <taxon>Insecta</taxon>
        <taxon>Pterygota</taxon>
        <taxon>Neoptera</taxon>
        <taxon>Paraneoptera</taxon>
        <taxon>Hemiptera</taxon>
        <taxon>Heteroptera</taxon>
        <taxon>Panheteroptera</taxon>
        <taxon>Cimicomorpha</taxon>
        <taxon>Miridae</taxon>
        <taxon>Dicyphina</taxon>
        <taxon>Nesidiocoris</taxon>
    </lineage>
</organism>
<dbReference type="EMBL" id="AP028918">
    <property type="protein sequence ID" value="BES99506.1"/>
    <property type="molecule type" value="Genomic_DNA"/>
</dbReference>